<evidence type="ECO:0000256" key="2">
    <source>
        <dbReference type="SAM" id="MobiDB-lite"/>
    </source>
</evidence>
<feature type="compositionally biased region" description="Low complexity" evidence="2">
    <location>
        <begin position="220"/>
        <end position="229"/>
    </location>
</feature>
<proteinExistence type="predicted"/>
<organism evidence="3 4">
    <name type="scientific">Culex pipiens pipiens</name>
    <name type="common">Northern house mosquito</name>
    <dbReference type="NCBI Taxonomy" id="38569"/>
    <lineage>
        <taxon>Eukaryota</taxon>
        <taxon>Metazoa</taxon>
        <taxon>Ecdysozoa</taxon>
        <taxon>Arthropoda</taxon>
        <taxon>Hexapoda</taxon>
        <taxon>Insecta</taxon>
        <taxon>Pterygota</taxon>
        <taxon>Neoptera</taxon>
        <taxon>Endopterygota</taxon>
        <taxon>Diptera</taxon>
        <taxon>Nematocera</taxon>
        <taxon>Culicoidea</taxon>
        <taxon>Culicidae</taxon>
        <taxon>Culicinae</taxon>
        <taxon>Culicini</taxon>
        <taxon>Culex</taxon>
        <taxon>Culex</taxon>
    </lineage>
</organism>
<evidence type="ECO:0000313" key="3">
    <source>
        <dbReference type="EMBL" id="KAL1378060.1"/>
    </source>
</evidence>
<name>A0ABD1CP88_CULPP</name>
<keyword evidence="1" id="KW-0175">Coiled coil</keyword>
<dbReference type="EMBL" id="JBEHCU010010536">
    <property type="protein sequence ID" value="KAL1378060.1"/>
    <property type="molecule type" value="Genomic_DNA"/>
</dbReference>
<feature type="coiled-coil region" evidence="1">
    <location>
        <begin position="13"/>
        <end position="110"/>
    </location>
</feature>
<dbReference type="AlphaFoldDB" id="A0ABD1CP88"/>
<accession>A0ABD1CP88</accession>
<comment type="caution">
    <text evidence="3">The sequence shown here is derived from an EMBL/GenBank/DDBJ whole genome shotgun (WGS) entry which is preliminary data.</text>
</comment>
<gene>
    <name evidence="3" type="ORF">pipiens_004058</name>
</gene>
<sequence>MSYDIIKLTDTGVDILRIRVDQLEEANLQYQRKIAILLLEKASESIRIKELLAENAKLEERLASSRAQQAKLGQDFVILQHRHGQLDELYSELREDCQEQNQVMKQIRDANVDLKRVNKIIHEELIRKLEQYTIIQRELTEIRQKGDRICKVNLSEDHVKRDVMERNFIRYKLLTNQCQQQQKNEKQINDIRETVNVEMADLQEPKNYYSSYSAYKKTGKSILSSTESDGSSEDGDKKESKL</sequence>
<protein>
    <submittedName>
        <fullName evidence="3">Uncharacterized protein</fullName>
    </submittedName>
</protein>
<evidence type="ECO:0000313" key="4">
    <source>
        <dbReference type="Proteomes" id="UP001562425"/>
    </source>
</evidence>
<reference evidence="3 4" key="1">
    <citation type="submission" date="2024-05" db="EMBL/GenBank/DDBJ databases">
        <title>Culex pipiens pipiens assembly and annotation.</title>
        <authorList>
            <person name="Alout H."/>
            <person name="Durand T."/>
        </authorList>
    </citation>
    <scope>NUCLEOTIDE SEQUENCE [LARGE SCALE GENOMIC DNA]</scope>
    <source>
        <strain evidence="3">HA-2024</strain>
        <tissue evidence="3">Whole body</tissue>
    </source>
</reference>
<keyword evidence="4" id="KW-1185">Reference proteome</keyword>
<dbReference type="Proteomes" id="UP001562425">
    <property type="component" value="Unassembled WGS sequence"/>
</dbReference>
<feature type="region of interest" description="Disordered" evidence="2">
    <location>
        <begin position="220"/>
        <end position="242"/>
    </location>
</feature>
<evidence type="ECO:0000256" key="1">
    <source>
        <dbReference type="SAM" id="Coils"/>
    </source>
</evidence>